<reference evidence="1" key="1">
    <citation type="submission" date="2022-11" db="EMBL/GenBank/DDBJ databases">
        <authorList>
            <person name="Hyden B.L."/>
            <person name="Feng K."/>
            <person name="Yates T."/>
            <person name="Jawdy S."/>
            <person name="Smart L.B."/>
            <person name="Muchero W."/>
        </authorList>
    </citation>
    <scope>NUCLEOTIDE SEQUENCE</scope>
    <source>
        <tissue evidence="1">Shoot tip</tissue>
    </source>
</reference>
<proteinExistence type="predicted"/>
<sequence>MAICRARASLSLLKTKSPFFQYVPLHGFSSSQFSSQFEVTLLACLSVV</sequence>
<accession>A0A9Q1A027</accession>
<comment type="caution">
    <text evidence="1">The sequence shown here is derived from an EMBL/GenBank/DDBJ whole genome shotgun (WGS) entry which is preliminary data.</text>
</comment>
<dbReference type="Proteomes" id="UP001151532">
    <property type="component" value="Chromosome 16"/>
</dbReference>
<organism evidence="1 2">
    <name type="scientific">Salix purpurea</name>
    <name type="common">Purple osier willow</name>
    <dbReference type="NCBI Taxonomy" id="77065"/>
    <lineage>
        <taxon>Eukaryota</taxon>
        <taxon>Viridiplantae</taxon>
        <taxon>Streptophyta</taxon>
        <taxon>Embryophyta</taxon>
        <taxon>Tracheophyta</taxon>
        <taxon>Spermatophyta</taxon>
        <taxon>Magnoliopsida</taxon>
        <taxon>eudicotyledons</taxon>
        <taxon>Gunneridae</taxon>
        <taxon>Pentapetalae</taxon>
        <taxon>rosids</taxon>
        <taxon>fabids</taxon>
        <taxon>Malpighiales</taxon>
        <taxon>Salicaceae</taxon>
        <taxon>Saliceae</taxon>
        <taxon>Salix</taxon>
    </lineage>
</organism>
<name>A0A9Q1A027_SALPP</name>
<gene>
    <name evidence="1" type="ORF">OIU79_026210</name>
</gene>
<reference evidence="1" key="2">
    <citation type="journal article" date="2023" name="Int. J. Mol. Sci.">
        <title>De Novo Assembly and Annotation of 11 Diverse Shrub Willow (Salix) Genomes Reveals Novel Gene Organization in Sex-Linked Regions.</title>
        <authorList>
            <person name="Hyden B."/>
            <person name="Feng K."/>
            <person name="Yates T.B."/>
            <person name="Jawdy S."/>
            <person name="Cereghino C."/>
            <person name="Smart L.B."/>
            <person name="Muchero W."/>
        </authorList>
    </citation>
    <scope>NUCLEOTIDE SEQUENCE</scope>
    <source>
        <tissue evidence="1">Shoot tip</tissue>
    </source>
</reference>
<dbReference type="AlphaFoldDB" id="A0A9Q1A027"/>
<evidence type="ECO:0000313" key="2">
    <source>
        <dbReference type="Proteomes" id="UP001151532"/>
    </source>
</evidence>
<dbReference type="EMBL" id="JAPFFK010000007">
    <property type="protein sequence ID" value="KAJ6753330.1"/>
    <property type="molecule type" value="Genomic_DNA"/>
</dbReference>
<protein>
    <submittedName>
        <fullName evidence="1">Uncharacterized protein</fullName>
    </submittedName>
</protein>
<evidence type="ECO:0000313" key="1">
    <source>
        <dbReference type="EMBL" id="KAJ6753330.1"/>
    </source>
</evidence>
<keyword evidence="2" id="KW-1185">Reference proteome</keyword>